<sequence>MQVSDSNLSKMGSCMAAKRSSSSGSGGGKRGRSAITGRFVKQSTVRRHPATTVNERADSKAKKHK</sequence>
<dbReference type="STRING" id="1214101.BN159_4450"/>
<gene>
    <name evidence="2" type="ORF">BN159_4450</name>
</gene>
<dbReference type="KEGG" id="sdv:BN159_4450"/>
<evidence type="ECO:0000256" key="1">
    <source>
        <dbReference type="SAM" id="MobiDB-lite"/>
    </source>
</evidence>
<keyword evidence="3" id="KW-1185">Reference proteome</keyword>
<feature type="region of interest" description="Disordered" evidence="1">
    <location>
        <begin position="1"/>
        <end position="65"/>
    </location>
</feature>
<reference evidence="2 3" key="1">
    <citation type="journal article" date="2012" name="J. Bacteriol.">
        <title>Genome sequence of the bacterium Streptomyces davawensis JCM 4913 and heterologous production of the unique antibiotic roseoflavin.</title>
        <authorList>
            <person name="Jankowitsch F."/>
            <person name="Schwarz J."/>
            <person name="Ruckert C."/>
            <person name="Gust B."/>
            <person name="Szczepanowski R."/>
            <person name="Blom J."/>
            <person name="Pelzer S."/>
            <person name="Kalinowski J."/>
            <person name="Mack M."/>
        </authorList>
    </citation>
    <scope>NUCLEOTIDE SEQUENCE [LARGE SCALE GENOMIC DNA]</scope>
    <source>
        <strain evidence="3">DSM 101723 / JCM 4913 / KCC S-0913 / 768</strain>
    </source>
</reference>
<proteinExistence type="predicted"/>
<evidence type="ECO:0000313" key="3">
    <source>
        <dbReference type="Proteomes" id="UP000008043"/>
    </source>
</evidence>
<feature type="compositionally biased region" description="Basic and acidic residues" evidence="1">
    <location>
        <begin position="55"/>
        <end position="65"/>
    </location>
</feature>
<feature type="compositionally biased region" description="Polar residues" evidence="1">
    <location>
        <begin position="1"/>
        <end position="10"/>
    </location>
</feature>
<organism evidence="2 3">
    <name type="scientific">Streptomyces davaonensis (strain DSM 101723 / JCM 4913 / KCC S-0913 / 768)</name>
    <dbReference type="NCBI Taxonomy" id="1214101"/>
    <lineage>
        <taxon>Bacteria</taxon>
        <taxon>Bacillati</taxon>
        <taxon>Actinomycetota</taxon>
        <taxon>Actinomycetes</taxon>
        <taxon>Kitasatosporales</taxon>
        <taxon>Streptomycetaceae</taxon>
        <taxon>Streptomyces</taxon>
    </lineage>
</organism>
<dbReference type="EMBL" id="HE971709">
    <property type="protein sequence ID" value="CCK28829.1"/>
    <property type="molecule type" value="Genomic_DNA"/>
</dbReference>
<dbReference type="AlphaFoldDB" id="K4R830"/>
<dbReference type="Proteomes" id="UP000008043">
    <property type="component" value="Chromosome"/>
</dbReference>
<accession>K4R830</accession>
<name>K4R830_STRDJ</name>
<protein>
    <submittedName>
        <fullName evidence="2">Uncharacterized protein</fullName>
    </submittedName>
</protein>
<dbReference type="PATRIC" id="fig|1214101.3.peg.4503"/>
<evidence type="ECO:0000313" key="2">
    <source>
        <dbReference type="EMBL" id="CCK28829.1"/>
    </source>
</evidence>
<dbReference type="HOGENOM" id="CLU_2847792_0_0_11"/>